<organism evidence="8 9">
    <name type="scientific">Ephemeroptericola cinctiostellae</name>
    <dbReference type="NCBI Taxonomy" id="2268024"/>
    <lineage>
        <taxon>Bacteria</taxon>
        <taxon>Pseudomonadati</taxon>
        <taxon>Pseudomonadota</taxon>
        <taxon>Betaproteobacteria</taxon>
        <taxon>Burkholderiales</taxon>
        <taxon>Burkholderiaceae</taxon>
        <taxon>Ephemeroptericola</taxon>
    </lineage>
</organism>
<comment type="function">
    <text evidence="6">Component of a complex that catalyzes the oxidation of glycolate to glyoxylate.</text>
</comment>
<dbReference type="InterPro" id="IPR004017">
    <property type="entry name" value="Cys_rich_dom"/>
</dbReference>
<evidence type="ECO:0000256" key="4">
    <source>
        <dbReference type="ARBA" id="ARBA00023004"/>
    </source>
</evidence>
<dbReference type="KEGG" id="hyf:DTO96_102126"/>
<accession>A0A345DDD4</accession>
<keyword evidence="9" id="KW-1185">Reference proteome</keyword>
<evidence type="ECO:0000313" key="8">
    <source>
        <dbReference type="EMBL" id="AXF86372.1"/>
    </source>
</evidence>
<dbReference type="InterPro" id="IPR012257">
    <property type="entry name" value="Glc_ox_4Fe-4S"/>
</dbReference>
<dbReference type="PIRSF" id="PIRSF000139">
    <property type="entry name" value="Glc_ox_4Fe-4S"/>
    <property type="match status" value="1"/>
</dbReference>
<dbReference type="AlphaFoldDB" id="A0A345DDD4"/>
<dbReference type="EMBL" id="CP031124">
    <property type="protein sequence ID" value="AXF86372.1"/>
    <property type="molecule type" value="Genomic_DNA"/>
</dbReference>
<feature type="domain" description="4Fe-4S ferredoxin-type" evidence="7">
    <location>
        <begin position="66"/>
        <end position="89"/>
    </location>
</feature>
<dbReference type="PANTHER" id="PTHR32479:SF17">
    <property type="entry name" value="GLYCOLATE OXIDASE IRON-SULFUR SUBUNIT"/>
    <property type="match status" value="1"/>
</dbReference>
<name>A0A345DDD4_9BURK</name>
<evidence type="ECO:0000256" key="1">
    <source>
        <dbReference type="ARBA" id="ARBA00022485"/>
    </source>
</evidence>
<dbReference type="EC" id="1.1.99.14" evidence="6"/>
<evidence type="ECO:0000256" key="6">
    <source>
        <dbReference type="PIRNR" id="PIRNR000139"/>
    </source>
</evidence>
<dbReference type="GO" id="GO:0046872">
    <property type="term" value="F:metal ion binding"/>
    <property type="evidence" value="ECO:0007669"/>
    <property type="project" value="UniProtKB-UniRule"/>
</dbReference>
<dbReference type="InterPro" id="IPR009051">
    <property type="entry name" value="Helical_ferredxn"/>
</dbReference>
<sequence>MYLNLTDALKNDAAALDARDIIKDCVHCGMCLGTCPTYGVLGDEQDSPRGRIYQIKNMLEGQADLASVQQHLDRCLTCRSCETTCPSGVQYGHLLEWGRDHLSQHHTRAWAERSKLGVLRHVLTRPALFGVLWRAASVVKKALPATYAAKLKPAAWSASTVSAPLALEPIDLTVVVHQGCVQNTMSPNINRATMRLLTAWGVTVQTVQDGCCGAIAAHTDDAAGARAMAARNIQMWGEFLSKQPNALVVSNASGCGVQLKEYGHLFKHDEAQAASAQKVSTAVRDVSEVVQLILTQYPAVRDALQIKIEALPDAAKYVAYHEPCTLQHGQKLKGSVSGLLTEIGVRLAPSINPHLCCGSAGTYSITQPELSKQLLNNKINDLKLDKVAFVLSSNIGCIGQIASAANVPVLHWVEWLDAVWSEDARVKSQQ</sequence>
<evidence type="ECO:0000256" key="3">
    <source>
        <dbReference type="ARBA" id="ARBA00022737"/>
    </source>
</evidence>
<dbReference type="Pfam" id="PF02754">
    <property type="entry name" value="CCG"/>
    <property type="match status" value="2"/>
</dbReference>
<dbReference type="Gene3D" id="1.10.1060.10">
    <property type="entry name" value="Alpha-helical ferredoxin"/>
    <property type="match status" value="1"/>
</dbReference>
<dbReference type="OrthoDB" id="9765258at2"/>
<dbReference type="PANTHER" id="PTHR32479">
    <property type="entry name" value="GLYCOLATE OXIDASE IRON-SULFUR SUBUNIT"/>
    <property type="match status" value="1"/>
</dbReference>
<keyword evidence="6" id="KW-0813">Transport</keyword>
<keyword evidence="4 6" id="KW-0408">Iron</keyword>
<dbReference type="PROSITE" id="PS00198">
    <property type="entry name" value="4FE4S_FER_1"/>
    <property type="match status" value="1"/>
</dbReference>
<proteinExistence type="predicted"/>
<protein>
    <recommendedName>
        <fullName evidence="6">Glycolate oxidase iron-sulfur subunit</fullName>
        <ecNumber evidence="6">1.1.99.14</ecNumber>
    </recommendedName>
</protein>
<dbReference type="PROSITE" id="PS51379">
    <property type="entry name" value="4FE4S_FER_2"/>
    <property type="match status" value="2"/>
</dbReference>
<keyword evidence="5 6" id="KW-0411">Iron-sulfur</keyword>
<dbReference type="InterPro" id="IPR017900">
    <property type="entry name" value="4Fe4S_Fe_S_CS"/>
</dbReference>
<keyword evidence="2 6" id="KW-0479">Metal-binding</keyword>
<comment type="catalytic activity">
    <reaction evidence="6">
        <text>(R)-lactate + A = pyruvate + AH2</text>
        <dbReference type="Rhea" id="RHEA:15089"/>
        <dbReference type="ChEBI" id="CHEBI:13193"/>
        <dbReference type="ChEBI" id="CHEBI:15361"/>
        <dbReference type="ChEBI" id="CHEBI:16004"/>
        <dbReference type="ChEBI" id="CHEBI:17499"/>
    </reaction>
</comment>
<feature type="domain" description="4Fe-4S ferredoxin-type" evidence="7">
    <location>
        <begin position="12"/>
        <end position="46"/>
    </location>
</feature>
<comment type="cofactor">
    <cofactor evidence="6">
        <name>[4Fe-4S] cluster</name>
        <dbReference type="ChEBI" id="CHEBI:49883"/>
    </cofactor>
    <text evidence="6">Binds 2 [4Fe-4S] clusters.</text>
</comment>
<gene>
    <name evidence="8" type="primary">lutA_2</name>
    <name evidence="8" type="ORF">DTO96_102126</name>
</gene>
<dbReference type="SUPFAM" id="SSF46548">
    <property type="entry name" value="alpha-helical ferredoxin"/>
    <property type="match status" value="1"/>
</dbReference>
<keyword evidence="3" id="KW-0677">Repeat</keyword>
<evidence type="ECO:0000256" key="5">
    <source>
        <dbReference type="ARBA" id="ARBA00023014"/>
    </source>
</evidence>
<evidence type="ECO:0000313" key="9">
    <source>
        <dbReference type="Proteomes" id="UP000252182"/>
    </source>
</evidence>
<dbReference type="Proteomes" id="UP000252182">
    <property type="component" value="Chromosome"/>
</dbReference>
<dbReference type="GO" id="GO:0051539">
    <property type="term" value="F:4 iron, 4 sulfur cluster binding"/>
    <property type="evidence" value="ECO:0007669"/>
    <property type="project" value="UniProtKB-UniRule"/>
</dbReference>
<keyword evidence="6" id="KW-0249">Electron transport</keyword>
<evidence type="ECO:0000256" key="2">
    <source>
        <dbReference type="ARBA" id="ARBA00022723"/>
    </source>
</evidence>
<reference evidence="9" key="1">
    <citation type="submission" date="2018-07" db="EMBL/GenBank/DDBJ databases">
        <authorList>
            <person name="Kim H."/>
        </authorList>
    </citation>
    <scope>NUCLEOTIDE SEQUENCE [LARGE SCALE GENOMIC DNA]</scope>
    <source>
        <strain evidence="9">F02</strain>
    </source>
</reference>
<dbReference type="NCBIfam" id="NF008434">
    <property type="entry name" value="PRK11274.1"/>
    <property type="match status" value="1"/>
</dbReference>
<evidence type="ECO:0000259" key="7">
    <source>
        <dbReference type="PROSITE" id="PS51379"/>
    </source>
</evidence>
<dbReference type="InterPro" id="IPR017896">
    <property type="entry name" value="4Fe4S_Fe-S-bd"/>
</dbReference>
<keyword evidence="1 6" id="KW-0004">4Fe-4S</keyword>
<dbReference type="Pfam" id="PF13183">
    <property type="entry name" value="Fer4_8"/>
    <property type="match status" value="1"/>
</dbReference>
<comment type="catalytic activity">
    <reaction evidence="6">
        <text>glycolate + A = glyoxylate + AH2</text>
        <dbReference type="Rhea" id="RHEA:21264"/>
        <dbReference type="ChEBI" id="CHEBI:13193"/>
        <dbReference type="ChEBI" id="CHEBI:17499"/>
        <dbReference type="ChEBI" id="CHEBI:29805"/>
        <dbReference type="ChEBI" id="CHEBI:36655"/>
        <dbReference type="EC" id="1.1.99.14"/>
    </reaction>
</comment>
<dbReference type="RefSeq" id="WP_157964414.1">
    <property type="nucleotide sequence ID" value="NZ_CP031124.1"/>
</dbReference>
<dbReference type="GO" id="GO:0019154">
    <property type="term" value="F:glycolate dehydrogenase activity"/>
    <property type="evidence" value="ECO:0007669"/>
    <property type="project" value="UniProtKB-EC"/>
</dbReference>